<evidence type="ECO:0000256" key="1">
    <source>
        <dbReference type="ARBA" id="ARBA00022729"/>
    </source>
</evidence>
<feature type="signal peptide" evidence="2">
    <location>
        <begin position="1"/>
        <end position="24"/>
    </location>
</feature>
<dbReference type="InterPro" id="IPR050811">
    <property type="entry name" value="Phosphate_ABC_transporter"/>
</dbReference>
<dbReference type="Proteomes" id="UP000183900">
    <property type="component" value="Unassembled WGS sequence"/>
</dbReference>
<keyword evidence="5" id="KW-1185">Reference proteome</keyword>
<proteinExistence type="predicted"/>
<dbReference type="PANTHER" id="PTHR30570">
    <property type="entry name" value="PERIPLASMIC PHOSPHATE BINDING COMPONENT OF PHOSPHATE ABC TRANSPORTER"/>
    <property type="match status" value="1"/>
</dbReference>
<evidence type="ECO:0000313" key="5">
    <source>
        <dbReference type="Proteomes" id="UP000183900"/>
    </source>
</evidence>
<evidence type="ECO:0000256" key="2">
    <source>
        <dbReference type="SAM" id="SignalP"/>
    </source>
</evidence>
<gene>
    <name evidence="4" type="ORF">Ga0061067_103444</name>
</gene>
<dbReference type="RefSeq" id="WP_055455194.1">
    <property type="nucleotide sequence ID" value="NZ_CYHE01000003.1"/>
</dbReference>
<dbReference type="InterPro" id="IPR024370">
    <property type="entry name" value="PBP_domain"/>
</dbReference>
<organism evidence="4 5">
    <name type="scientific">Pannonibacter indicus</name>
    <dbReference type="NCBI Taxonomy" id="466044"/>
    <lineage>
        <taxon>Bacteria</taxon>
        <taxon>Pseudomonadati</taxon>
        <taxon>Pseudomonadota</taxon>
        <taxon>Alphaproteobacteria</taxon>
        <taxon>Hyphomicrobiales</taxon>
        <taxon>Stappiaceae</taxon>
        <taxon>Pannonibacter</taxon>
    </lineage>
</organism>
<feature type="chain" id="PRO_5005504981" evidence="2">
    <location>
        <begin position="25"/>
        <end position="337"/>
    </location>
</feature>
<evidence type="ECO:0000259" key="3">
    <source>
        <dbReference type="Pfam" id="PF12849"/>
    </source>
</evidence>
<keyword evidence="1 2" id="KW-0732">Signal</keyword>
<dbReference type="Pfam" id="PF12849">
    <property type="entry name" value="PBP_like_2"/>
    <property type="match status" value="1"/>
</dbReference>
<dbReference type="PANTHER" id="PTHR30570:SF1">
    <property type="entry name" value="PHOSPHATE-BINDING PROTEIN PSTS"/>
    <property type="match status" value="1"/>
</dbReference>
<dbReference type="SUPFAM" id="SSF53850">
    <property type="entry name" value="Periplasmic binding protein-like II"/>
    <property type="match status" value="1"/>
</dbReference>
<dbReference type="EMBL" id="CYHE01000003">
    <property type="protein sequence ID" value="CUA95140.1"/>
    <property type="molecule type" value="Genomic_DNA"/>
</dbReference>
<protein>
    <submittedName>
        <fullName evidence="4">ABC-type phosphate transport system, periplasmic component</fullName>
    </submittedName>
</protein>
<dbReference type="Gene3D" id="3.40.190.10">
    <property type="entry name" value="Periplasmic binding protein-like II"/>
    <property type="match status" value="2"/>
</dbReference>
<name>A0A0K6HW84_9HYPH</name>
<reference evidence="5" key="1">
    <citation type="submission" date="2015-08" db="EMBL/GenBank/DDBJ databases">
        <authorList>
            <person name="Varghese N."/>
        </authorList>
    </citation>
    <scope>NUCLEOTIDE SEQUENCE [LARGE SCALE GENOMIC DNA]</scope>
    <source>
        <strain evidence="5">DSM 23407</strain>
    </source>
</reference>
<evidence type="ECO:0000313" key="4">
    <source>
        <dbReference type="EMBL" id="CUA95140.1"/>
    </source>
</evidence>
<feature type="domain" description="PBP" evidence="3">
    <location>
        <begin position="22"/>
        <end position="301"/>
    </location>
</feature>
<sequence length="337" mass="35748">MTRHYLGAALLLPILVGAGLPAQARDKVQIVGSSTVYPFAAAVAERVSLQNGGKFPVIESTGTGGGIKLFCAGAGDATPDVANASRPMKPAELEECRANGVTPIEIRVGFDGIVLAGAASGKDMDLSLEQLFLGLARKVPLEGRLLDNPFQSWRQISAELPDKRIEILGPPPTSGTRDSFVEIAMEQGCATIADAEKLGLHGKTCHALRQDGLFLETGENDNLIVAMLEQNPTALGIFGYSFLDQNRGGLKAVKISGVEPSAVTIAAGTYPLSRPLYFYVKKEHLGKVPGLEEFLLEFASEKALGPDGYLAQIGLVPLPKHQRLENEKLAAELAAAH</sequence>
<dbReference type="AlphaFoldDB" id="A0A0K6HW84"/>
<dbReference type="OrthoDB" id="9790048at2"/>
<accession>A0A0K6HW84</accession>